<gene>
    <name evidence="2" type="ORF">GCM10018793_29810</name>
</gene>
<keyword evidence="3" id="KW-1185">Reference proteome</keyword>
<name>A0A919L0Y6_9ACTN</name>
<evidence type="ECO:0000313" key="2">
    <source>
        <dbReference type="EMBL" id="GHH78686.1"/>
    </source>
</evidence>
<feature type="region of interest" description="Disordered" evidence="1">
    <location>
        <begin position="39"/>
        <end position="102"/>
    </location>
</feature>
<sequence>MRVVPPLTHASCGASVPRRTPYGAAPLLCTRPIRVHRRARAPRLSRVHPQPRMHIRPRSRTGLPTHPVHIYATPSHPCLPPSDAAARRSRVEGGSAHSPAYA</sequence>
<proteinExistence type="predicted"/>
<dbReference type="EMBL" id="BNCD01000007">
    <property type="protein sequence ID" value="GHH78686.1"/>
    <property type="molecule type" value="Genomic_DNA"/>
</dbReference>
<accession>A0A919L0Y6</accession>
<reference evidence="2" key="1">
    <citation type="journal article" date="2014" name="Int. J. Syst. Evol. Microbiol.">
        <title>Complete genome sequence of Corynebacterium casei LMG S-19264T (=DSM 44701T), isolated from a smear-ripened cheese.</title>
        <authorList>
            <consortium name="US DOE Joint Genome Institute (JGI-PGF)"/>
            <person name="Walter F."/>
            <person name="Albersmeier A."/>
            <person name="Kalinowski J."/>
            <person name="Ruckert C."/>
        </authorList>
    </citation>
    <scope>NUCLEOTIDE SEQUENCE</scope>
    <source>
        <strain evidence="2">JCM 5069</strain>
    </source>
</reference>
<evidence type="ECO:0000313" key="3">
    <source>
        <dbReference type="Proteomes" id="UP000603708"/>
    </source>
</evidence>
<organism evidence="2 3">
    <name type="scientific">Streptomyces sulfonofaciens</name>
    <dbReference type="NCBI Taxonomy" id="68272"/>
    <lineage>
        <taxon>Bacteria</taxon>
        <taxon>Bacillati</taxon>
        <taxon>Actinomycetota</taxon>
        <taxon>Actinomycetes</taxon>
        <taxon>Kitasatosporales</taxon>
        <taxon>Streptomycetaceae</taxon>
        <taxon>Streptomyces</taxon>
    </lineage>
</organism>
<dbReference type="Proteomes" id="UP000603708">
    <property type="component" value="Unassembled WGS sequence"/>
</dbReference>
<comment type="caution">
    <text evidence="2">The sequence shown here is derived from an EMBL/GenBank/DDBJ whole genome shotgun (WGS) entry which is preliminary data.</text>
</comment>
<protein>
    <submittedName>
        <fullName evidence="2">Uncharacterized protein</fullName>
    </submittedName>
</protein>
<reference evidence="2" key="2">
    <citation type="submission" date="2020-09" db="EMBL/GenBank/DDBJ databases">
        <authorList>
            <person name="Sun Q."/>
            <person name="Ohkuma M."/>
        </authorList>
    </citation>
    <scope>NUCLEOTIDE SEQUENCE</scope>
    <source>
        <strain evidence="2">JCM 5069</strain>
    </source>
</reference>
<dbReference type="AlphaFoldDB" id="A0A919L0Y6"/>
<feature type="compositionally biased region" description="Basic residues" evidence="1">
    <location>
        <begin position="39"/>
        <end position="59"/>
    </location>
</feature>
<evidence type="ECO:0000256" key="1">
    <source>
        <dbReference type="SAM" id="MobiDB-lite"/>
    </source>
</evidence>